<dbReference type="SUPFAM" id="SSF56112">
    <property type="entry name" value="Protein kinase-like (PK-like)"/>
    <property type="match status" value="1"/>
</dbReference>
<protein>
    <recommendedName>
        <fullName evidence="2">Protein kinase domain-containing protein</fullName>
    </recommendedName>
</protein>
<accession>A0A8H5BDT9</accession>
<comment type="caution">
    <text evidence="3">The sequence shown here is derived from an EMBL/GenBank/DDBJ whole genome shotgun (WGS) entry which is preliminary data.</text>
</comment>
<proteinExistence type="predicted"/>
<dbReference type="EMBL" id="JAACJJ010000028">
    <property type="protein sequence ID" value="KAF5321514.1"/>
    <property type="molecule type" value="Genomic_DNA"/>
</dbReference>
<evidence type="ECO:0000313" key="3">
    <source>
        <dbReference type="EMBL" id="KAF5321514.1"/>
    </source>
</evidence>
<dbReference type="InterPro" id="IPR051177">
    <property type="entry name" value="CIK-Related_Protein"/>
</dbReference>
<feature type="region of interest" description="Disordered" evidence="1">
    <location>
        <begin position="784"/>
        <end position="908"/>
    </location>
</feature>
<dbReference type="Gene3D" id="1.10.510.10">
    <property type="entry name" value="Transferase(Phosphotransferase) domain 1"/>
    <property type="match status" value="1"/>
</dbReference>
<evidence type="ECO:0000259" key="2">
    <source>
        <dbReference type="PROSITE" id="PS50011"/>
    </source>
</evidence>
<dbReference type="InterPro" id="IPR011009">
    <property type="entry name" value="Kinase-like_dom_sf"/>
</dbReference>
<dbReference type="InterPro" id="IPR000719">
    <property type="entry name" value="Prot_kinase_dom"/>
</dbReference>
<dbReference type="InterPro" id="IPR011989">
    <property type="entry name" value="ARM-like"/>
</dbReference>
<dbReference type="PANTHER" id="PTHR12984">
    <property type="entry name" value="SCY1-RELATED S/T PROTEIN KINASE-LIKE"/>
    <property type="match status" value="1"/>
</dbReference>
<dbReference type="GO" id="GO:0005737">
    <property type="term" value="C:cytoplasm"/>
    <property type="evidence" value="ECO:0007669"/>
    <property type="project" value="TreeGrafter"/>
</dbReference>
<dbReference type="Gene3D" id="1.25.10.10">
    <property type="entry name" value="Leucine-rich Repeat Variant"/>
    <property type="match status" value="1"/>
</dbReference>
<dbReference type="Pfam" id="PF07714">
    <property type="entry name" value="PK_Tyr_Ser-Thr"/>
    <property type="match status" value="1"/>
</dbReference>
<dbReference type="AlphaFoldDB" id="A0A8H5BDT9"/>
<feature type="compositionally biased region" description="Low complexity" evidence="1">
    <location>
        <begin position="849"/>
        <end position="875"/>
    </location>
</feature>
<dbReference type="OrthoDB" id="447103at2759"/>
<evidence type="ECO:0000313" key="4">
    <source>
        <dbReference type="Proteomes" id="UP000567179"/>
    </source>
</evidence>
<gene>
    <name evidence="3" type="ORF">D9619_001358</name>
</gene>
<dbReference type="PROSITE" id="PS50011">
    <property type="entry name" value="PROTEIN_KINASE_DOM"/>
    <property type="match status" value="1"/>
</dbReference>
<dbReference type="InterPro" id="IPR001245">
    <property type="entry name" value="Ser-Thr/Tyr_kinase_cat_dom"/>
</dbReference>
<dbReference type="GO" id="GO:0004672">
    <property type="term" value="F:protein kinase activity"/>
    <property type="evidence" value="ECO:0007669"/>
    <property type="project" value="InterPro"/>
</dbReference>
<dbReference type="PANTHER" id="PTHR12984:SF3">
    <property type="entry name" value="N-TERMINAL KINASE-LIKE PROTEIN"/>
    <property type="match status" value="1"/>
</dbReference>
<reference evidence="3 4" key="1">
    <citation type="journal article" date="2020" name="ISME J.">
        <title>Uncovering the hidden diversity of litter-decomposition mechanisms in mushroom-forming fungi.</title>
        <authorList>
            <person name="Floudas D."/>
            <person name="Bentzer J."/>
            <person name="Ahren D."/>
            <person name="Johansson T."/>
            <person name="Persson P."/>
            <person name="Tunlid A."/>
        </authorList>
    </citation>
    <scope>NUCLEOTIDE SEQUENCE [LARGE SCALE GENOMIC DNA]</scope>
    <source>
        <strain evidence="3 4">CBS 101986</strain>
    </source>
</reference>
<dbReference type="SUPFAM" id="SSF48371">
    <property type="entry name" value="ARM repeat"/>
    <property type="match status" value="1"/>
</dbReference>
<dbReference type="InterPro" id="IPR016024">
    <property type="entry name" value="ARM-type_fold"/>
</dbReference>
<sequence>MDYLRTLGSAAVSTLVQKSGLNLPFSLGSKVNQSEGYYSLYDATKRDDGSPVSVFEYDFSDSARRNTKVFAQNAMRKLRTTRHPDVLKFMEVVESDTTIYIMTERVRPLSTVLPQYSNKSAQEKEDWLLWGLHRISVALTFLNDQCISTHGNISTRAIFLSPSGEWKLGGFELFSNPKDEAAILYTMGGLLPGISSLSPPEVKKSGWSSVKEADPAAPDAYALGLLLHAVFNPTQPSLATAEPPHPPPSPASRGAIPTSIFPHFKKLLNPNPKGRLNAKGFLDIGMSEPSGFFYSNRLVRVCAGLDNFPLASDGEKALLLKTLKESASSFPPEFTSYRVLPSLVSALEHGGASGTTILPLLLQFGNNISPDTYPKVILEPIIKLYASPDRGLRLALLEHLPEYVEKLDKKAVSDKIFPHLQTGFADTVAVIREATVKSIILLAPKLSDRLLNNDLLRLLAKTQMDSEASIRTNTCILLGRLGPTLGYNTKRKVLVPAFSRALKDSFVHARVAGLMAFMATIDCFEVPELATKVIPNMAFALVDDEKLVRDQAFKALQLFVKKLEDHVAKMPETVIVPTAEGGPTPMPGAAPASIVDSAAGAAGSLAGWAISTLGKKIAVSDMQNPINSGLSVGLDRSTSAPDSASLSSHIGEITRPSFHKSVHSSSTIATTTNGSGSSKGKALQLGSNKIPASLSVAKLAEQVAAEEEFSASAFDADNPWAKKSSLDLPGAFKKVGSDDGNPWGSDDLIDVNADEGDWSAFESAPAVSVHTLLSSTPAFSPANPGTSWLSATDETHWGATPSQTTNGYRPRSPAGPAIQSSIKRALSPTPRSHRPQSPLSKPAQDADWDSAGGWDDTPASKPSASTPTSASQAPVSKEEKALEMARRKEERKQRIAMLKEQKKAGGKA</sequence>
<evidence type="ECO:0000256" key="1">
    <source>
        <dbReference type="SAM" id="MobiDB-lite"/>
    </source>
</evidence>
<feature type="compositionally biased region" description="Basic and acidic residues" evidence="1">
    <location>
        <begin position="876"/>
        <end position="908"/>
    </location>
</feature>
<name>A0A8H5BDT9_9AGAR</name>
<keyword evidence="4" id="KW-1185">Reference proteome</keyword>
<dbReference type="GO" id="GO:0005524">
    <property type="term" value="F:ATP binding"/>
    <property type="evidence" value="ECO:0007669"/>
    <property type="project" value="InterPro"/>
</dbReference>
<feature type="compositionally biased region" description="Polar residues" evidence="1">
    <location>
        <begin position="663"/>
        <end position="678"/>
    </location>
</feature>
<dbReference type="GO" id="GO:0006409">
    <property type="term" value="P:tRNA export from nucleus"/>
    <property type="evidence" value="ECO:0007669"/>
    <property type="project" value="TreeGrafter"/>
</dbReference>
<dbReference type="Proteomes" id="UP000567179">
    <property type="component" value="Unassembled WGS sequence"/>
</dbReference>
<dbReference type="Gene3D" id="3.30.200.20">
    <property type="entry name" value="Phosphorylase Kinase, domain 1"/>
    <property type="match status" value="1"/>
</dbReference>
<organism evidence="3 4">
    <name type="scientific">Psilocybe cf. subviscida</name>
    <dbReference type="NCBI Taxonomy" id="2480587"/>
    <lineage>
        <taxon>Eukaryota</taxon>
        <taxon>Fungi</taxon>
        <taxon>Dikarya</taxon>
        <taxon>Basidiomycota</taxon>
        <taxon>Agaricomycotina</taxon>
        <taxon>Agaricomycetes</taxon>
        <taxon>Agaricomycetidae</taxon>
        <taxon>Agaricales</taxon>
        <taxon>Agaricineae</taxon>
        <taxon>Strophariaceae</taxon>
        <taxon>Psilocybe</taxon>
    </lineage>
</organism>
<feature type="region of interest" description="Disordered" evidence="1">
    <location>
        <begin position="658"/>
        <end position="682"/>
    </location>
</feature>
<feature type="domain" description="Protein kinase" evidence="2">
    <location>
        <begin position="1"/>
        <end position="293"/>
    </location>
</feature>